<evidence type="ECO:0000313" key="1">
    <source>
        <dbReference type="EMBL" id="KAF0294360.1"/>
    </source>
</evidence>
<comment type="caution">
    <text evidence="2">The sequence shown here is derived from an EMBL/GenBank/DDBJ whole genome shotgun (WGS) entry which is preliminary data.</text>
</comment>
<proteinExistence type="predicted"/>
<evidence type="ECO:0000313" key="3">
    <source>
        <dbReference type="Proteomes" id="UP000440578"/>
    </source>
</evidence>
<dbReference type="InterPro" id="IPR027417">
    <property type="entry name" value="P-loop_NTPase"/>
</dbReference>
<dbReference type="Proteomes" id="UP000440578">
    <property type="component" value="Unassembled WGS sequence"/>
</dbReference>
<dbReference type="AlphaFoldDB" id="A0A6A4X6J7"/>
<protein>
    <recommendedName>
        <fullName evidence="4">ATP-dependent DNA helicase</fullName>
    </recommendedName>
</protein>
<keyword evidence="3" id="KW-1185">Reference proteome</keyword>
<evidence type="ECO:0008006" key="4">
    <source>
        <dbReference type="Google" id="ProtNLM"/>
    </source>
</evidence>
<dbReference type="SUPFAM" id="SSF52540">
    <property type="entry name" value="P-loop containing nucleoside triphosphate hydrolases"/>
    <property type="match status" value="1"/>
</dbReference>
<dbReference type="EMBL" id="VIIS01000068">
    <property type="protein sequence ID" value="KAF0313843.1"/>
    <property type="molecule type" value="Genomic_DNA"/>
</dbReference>
<reference evidence="2 3" key="1">
    <citation type="submission" date="2019-07" db="EMBL/GenBank/DDBJ databases">
        <title>Draft genome assembly of a fouling barnacle, Amphibalanus amphitrite (Darwin, 1854): The first reference genome for Thecostraca.</title>
        <authorList>
            <person name="Kim W."/>
        </authorList>
    </citation>
    <scope>NUCLEOTIDE SEQUENCE [LARGE SCALE GENOMIC DNA]</scope>
    <source>
        <strain evidence="2">SNU_AA5</strain>
        <tissue evidence="2">Soma without cirri and trophi</tissue>
    </source>
</reference>
<organism evidence="2 3">
    <name type="scientific">Amphibalanus amphitrite</name>
    <name type="common">Striped barnacle</name>
    <name type="synonym">Balanus amphitrite</name>
    <dbReference type="NCBI Taxonomy" id="1232801"/>
    <lineage>
        <taxon>Eukaryota</taxon>
        <taxon>Metazoa</taxon>
        <taxon>Ecdysozoa</taxon>
        <taxon>Arthropoda</taxon>
        <taxon>Crustacea</taxon>
        <taxon>Multicrustacea</taxon>
        <taxon>Cirripedia</taxon>
        <taxon>Thoracica</taxon>
        <taxon>Thoracicalcarea</taxon>
        <taxon>Balanomorpha</taxon>
        <taxon>Balanoidea</taxon>
        <taxon>Balanidae</taxon>
        <taxon>Amphibalaninae</taxon>
        <taxon>Amphibalanus</taxon>
    </lineage>
</organism>
<dbReference type="Pfam" id="PF13604">
    <property type="entry name" value="AAA_30"/>
    <property type="match status" value="1"/>
</dbReference>
<name>A0A6A4X6J7_AMPAM</name>
<dbReference type="Gene3D" id="3.40.50.300">
    <property type="entry name" value="P-loop containing nucleotide triphosphate hydrolases"/>
    <property type="match status" value="1"/>
</dbReference>
<evidence type="ECO:0000313" key="2">
    <source>
        <dbReference type="EMBL" id="KAF0313843.1"/>
    </source>
</evidence>
<sequence>MSSRIAEPVAPTVADIRDKRPKALRAFLLGDPGAGKSTTLRSTVHGLSELLVADQATDVVKLSPTGCASFHMAHGATTIHRLFAIRVGQVGDDPLPADSRQFVALCERLGPELGLLIFDEFSMIQRRMMRWVVKRLEEAGINLDDIGVVLVGDPAQILPIGDSPVWSLRQRMDDGKDCCEASRLGMLAFREVFRMPALETVDGFAAWSHAATREPHTLNDDERRAVARFRAAALDGDYETVYLNEVRRTVENDELADHSQR</sequence>
<dbReference type="EMBL" id="VIIS01001692">
    <property type="protein sequence ID" value="KAF0294360.1"/>
    <property type="molecule type" value="Genomic_DNA"/>
</dbReference>
<gene>
    <name evidence="1" type="ORF">FJT64_007959</name>
    <name evidence="2" type="ORF">FJT64_015654</name>
</gene>
<accession>A0A6A4X6J7</accession>